<feature type="region of interest" description="Disordered" evidence="2">
    <location>
        <begin position="1664"/>
        <end position="1750"/>
    </location>
</feature>
<dbReference type="Proteomes" id="UP000002748">
    <property type="component" value="Unassembled WGS sequence"/>
</dbReference>
<evidence type="ECO:0000256" key="1">
    <source>
        <dbReference type="SAM" id="Coils"/>
    </source>
</evidence>
<feature type="compositionally biased region" description="Acidic residues" evidence="2">
    <location>
        <begin position="1189"/>
        <end position="1204"/>
    </location>
</feature>
<feature type="compositionally biased region" description="Polar residues" evidence="2">
    <location>
        <begin position="277"/>
        <end position="298"/>
    </location>
</feature>
<feature type="compositionally biased region" description="Basic and acidic residues" evidence="2">
    <location>
        <begin position="476"/>
        <end position="485"/>
    </location>
</feature>
<feature type="compositionally biased region" description="Basic and acidic residues" evidence="2">
    <location>
        <begin position="1135"/>
        <end position="1154"/>
    </location>
</feature>
<feature type="compositionally biased region" description="Polar residues" evidence="2">
    <location>
        <begin position="72"/>
        <end position="111"/>
    </location>
</feature>
<feature type="compositionally biased region" description="Pro residues" evidence="2">
    <location>
        <begin position="1377"/>
        <end position="1388"/>
    </location>
</feature>
<feature type="compositionally biased region" description="Polar residues" evidence="2">
    <location>
        <begin position="936"/>
        <end position="954"/>
    </location>
</feature>
<feature type="compositionally biased region" description="Basic and acidic residues" evidence="2">
    <location>
        <begin position="1171"/>
        <end position="1180"/>
    </location>
</feature>
<feature type="compositionally biased region" description="Pro residues" evidence="2">
    <location>
        <begin position="1705"/>
        <end position="1714"/>
    </location>
</feature>
<feature type="coiled-coil region" evidence="1">
    <location>
        <begin position="1930"/>
        <end position="1981"/>
    </location>
</feature>
<proteinExistence type="predicted"/>
<feature type="compositionally biased region" description="Basic and acidic residues" evidence="2">
    <location>
        <begin position="962"/>
        <end position="981"/>
    </location>
</feature>
<feature type="compositionally biased region" description="Low complexity" evidence="2">
    <location>
        <begin position="1158"/>
        <end position="1169"/>
    </location>
</feature>
<feature type="compositionally biased region" description="Pro residues" evidence="2">
    <location>
        <begin position="423"/>
        <end position="433"/>
    </location>
</feature>
<dbReference type="InterPro" id="IPR011993">
    <property type="entry name" value="PH-like_dom_sf"/>
</dbReference>
<gene>
    <name evidence="3" type="ORF">A1Q1_02392</name>
</gene>
<feature type="region of interest" description="Disordered" evidence="2">
    <location>
        <begin position="719"/>
        <end position="806"/>
    </location>
</feature>
<dbReference type="OrthoDB" id="43122at2759"/>
<dbReference type="VEuPathDB" id="FungiDB:A1Q1_02392"/>
<feature type="compositionally biased region" description="Low complexity" evidence="2">
    <location>
        <begin position="1312"/>
        <end position="1329"/>
    </location>
</feature>
<dbReference type="EMBL" id="ALBS01000197">
    <property type="protein sequence ID" value="EJT48590.1"/>
    <property type="molecule type" value="Genomic_DNA"/>
</dbReference>
<feature type="compositionally biased region" description="Low complexity" evidence="2">
    <location>
        <begin position="1683"/>
        <end position="1696"/>
    </location>
</feature>
<feature type="compositionally biased region" description="Low complexity" evidence="2">
    <location>
        <begin position="858"/>
        <end position="874"/>
    </location>
</feature>
<dbReference type="Gene3D" id="2.30.29.30">
    <property type="entry name" value="Pleckstrin-homology domain (PH domain)/Phosphotyrosine-binding domain (PTB)"/>
    <property type="match status" value="1"/>
</dbReference>
<feature type="compositionally biased region" description="Low complexity" evidence="2">
    <location>
        <begin position="401"/>
        <end position="422"/>
    </location>
</feature>
<feature type="compositionally biased region" description="Low complexity" evidence="2">
    <location>
        <begin position="1339"/>
        <end position="1353"/>
    </location>
</feature>
<dbReference type="Gene3D" id="3.10.20.90">
    <property type="entry name" value="Phosphatidylinositol 3-kinase Catalytic Subunit, Chain A, domain 1"/>
    <property type="match status" value="1"/>
</dbReference>
<protein>
    <recommendedName>
        <fullName evidence="5">PH domain-containing protein</fullName>
    </recommendedName>
</protein>
<feature type="region of interest" description="Disordered" evidence="2">
    <location>
        <begin position="1288"/>
        <end position="1390"/>
    </location>
</feature>
<feature type="compositionally biased region" description="Low complexity" evidence="2">
    <location>
        <begin position="449"/>
        <end position="466"/>
    </location>
</feature>
<dbReference type="KEGG" id="tasa:A1Q1_02392"/>
<dbReference type="PANTHER" id="PTHR38700">
    <property type="entry name" value="YALI0E22418P"/>
    <property type="match status" value="1"/>
</dbReference>
<evidence type="ECO:0000313" key="3">
    <source>
        <dbReference type="EMBL" id="EJT48590.1"/>
    </source>
</evidence>
<feature type="compositionally biased region" description="Polar residues" evidence="2">
    <location>
        <begin position="834"/>
        <end position="851"/>
    </location>
</feature>
<feature type="region of interest" description="Disordered" evidence="2">
    <location>
        <begin position="399"/>
        <end position="527"/>
    </location>
</feature>
<feature type="compositionally biased region" description="Pro residues" evidence="2">
    <location>
        <begin position="47"/>
        <end position="56"/>
    </location>
</feature>
<feature type="compositionally biased region" description="Gly residues" evidence="2">
    <location>
        <begin position="875"/>
        <end position="886"/>
    </location>
</feature>
<feature type="region of interest" description="Disordered" evidence="2">
    <location>
        <begin position="831"/>
        <end position="986"/>
    </location>
</feature>
<sequence>MTTMVQPSPAGFGSSHGHVPTHSHSQYPQQQQLQNSQLSQPAKHPRPPLPQPPQPPQHAQSPSQPPHPYGSQHGTQQFVPYTTPQTSASNLATITESAPPSAGTTPRTAAQASFPDLTPAPSHAPSAAASTEELAALEFAHETGTPATGLYSQNGLWSDDSDEEEQRMSWRQRLSNSTAGDRRSVKSSKSNGGHSHRGSRSKMDSIISPLSVESPWPWSRKSVAERRESPPANEQQEVLAGDNPVRGGSGNRHSGRMSPSTSISSCPQPHPGKHQHTASMHSISSQHSTVSAASVASNDLSLKQRISMGRLRRKSTSKGGFNDFPDVVPAVPQIPAALESTLSIRSQKTNSRGSLPGTAGDGKKDLKASASTKADHVNVSVIPTSSSSSSLKALAAEARVHAASPSAHSPRPSASSITTPRQQPQPLPSPSPTPTRTMPQPVPMPTPTPTQAVPVPRAPPQAQAPASNRLSITTQPKKEEKDRPKSFIKRNVEPLVSTASSRAAVQVRKPPTSTSQQAAGGRATPANPAATLGRISSPVANPIAASAIFPMAPGTTGAAPMSPVATGHSTNSAQTGNFATISGLPSSGPAGDELAAHLAALDAKYPSFSASTLGGAAGKSTRSFNLIDPDEALETDPFASAFEPPRRPLSRVMSRTSTRTSARDSTRDSMLTLDEDVPRPWTPGLNSPSMRSLMPRLYKSKSFASSSRPSSMAMFFSKDKDRDSKQPPTPDLPTHTIVNSPVPTVPSAASDVPSPRPTPSRSPLHITDTEVEEKANAAEETPVFYDSFDVPPSEDEEPRSRCGSVTRGEIAKVSRAFPAPPTTFVDELERLEPASQQQHLPATAVQGSEQEAQAIEQSRIVGPPRGSSSGSVSGVTGGVIDGGVGGSPRQDHVPFPGPSLNRDRDVIHHHHISSDRHSNNSSDEDIDNDLAPRHSASVSGSSLELRTPHPNTHPDSFAAHPILKDRDHPDSRDHHQDDIPPRPESANSFQQLYDQLDINPNTLQPIHPLGPAADDASFCDPFGLSHPGSAFSYKAPQVASTSQQSPGRAVPAVPFPEVENSPRLHSSEDYAFPIDIPSQPSSCTACDPDLATTPNKLKRMAVDYSLQRKGFNPHAAAEPEPSHGLGVQLPQRSSSRREPHRHTSEGRHEHREAYQRLGSGMPSPGAGASRSRRESNEPRQRVRSGPEQWIDDMDTSSSENEQDETPLSQLHPAAAQQQQERRARSLARREARRAERERQLRSHKQNQHSDGTLRPAAHWNGEGGVPADVLAGRLENVAISSANGGLAAPLRSQRSLRRPHRSSDQSPSPALSRATTMSSRPSRPSSARPLPNPSDHGNHASSSHSQAPSQGQSRPASGTSAAQHRSRQRSHSIGARHPPPSGDVPPLPRGRAQPVRCIVVADEIRQISIDVYHDTIAREILSQLKGKLPAPTANAAWVVCEVFTERGLERQVRDYENIASLVKGWDASAANCLAIRESALTLARQVPESAPFVGGWCQLEVKPGKWSKRWLETRGGQVFLSRNDKGKDEVQLNTLFSDVYRPQQSYGAPQPFVFAIKRLEPSASFERPDEFLFTIASDESTGYKLHTAVYSSRSFTIGTGNPAAMAPKTKNLGRTLSPYFALLATPLAAGPHNVLLLLSSKPQDFTALFSTAAMSLSSLSTSKRKYGNQWDMRSPPAKRRTVSPPSSERSSASAASMINTLSPPLIGPRLPPGWAPTSRAPSPSSPPPPRRAPSPPSPPTNPRDLHATNNFGEGVYFQQPRQHAWDSDGEPADPGMGWTRQRLSWWNPQWVWDRAAINRPDGRYCETCVGDYAATDYSRPRMARPGMAIYGQPRPQPAPKPKNQTKPEPFKPHDTWIDPEYRDDPEQQLPWRDGYYGTRQWRASKEYAHEERWTDSDPEEAGGQWPSKRPTFVGRRGAAARELFDELLELRRLKTMREEKAKLRTELEEMQRDLSFLAAKAEHVRKRAEEMERECARIEGRYLIDAAERPGHGGGRGSGP</sequence>
<feature type="region of interest" description="Disordered" evidence="2">
    <location>
        <begin position="638"/>
        <end position="693"/>
    </location>
</feature>
<dbReference type="SUPFAM" id="SSF54236">
    <property type="entry name" value="Ubiquitin-like"/>
    <property type="match status" value="1"/>
</dbReference>
<reference evidence="3 4" key="1">
    <citation type="journal article" date="2012" name="Eukaryot. Cell">
        <title>Draft genome sequence of CBS 2479, the standard type strain of Trichosporon asahii.</title>
        <authorList>
            <person name="Yang R.Y."/>
            <person name="Li H.T."/>
            <person name="Zhu H."/>
            <person name="Zhou G.P."/>
            <person name="Wang M."/>
            <person name="Wang L."/>
        </authorList>
    </citation>
    <scope>NUCLEOTIDE SEQUENCE [LARGE SCALE GENOMIC DNA]</scope>
    <source>
        <strain evidence="4">ATCC 90039 / CBS 2479 / JCM 2466 / KCTC 7840 / NCYC 2677 / UAMH 7654</strain>
    </source>
</reference>
<feature type="region of interest" description="Disordered" evidence="2">
    <location>
        <begin position="1825"/>
        <end position="1869"/>
    </location>
</feature>
<evidence type="ECO:0000313" key="4">
    <source>
        <dbReference type="Proteomes" id="UP000002748"/>
    </source>
</evidence>
<feature type="compositionally biased region" description="Basic and acidic residues" evidence="2">
    <location>
        <begin position="1848"/>
        <end position="1865"/>
    </location>
</feature>
<dbReference type="RefSeq" id="XP_014180812.1">
    <property type="nucleotide sequence ID" value="XM_014325337.1"/>
</dbReference>
<feature type="compositionally biased region" description="Basic and acidic residues" evidence="2">
    <location>
        <begin position="901"/>
        <end position="918"/>
    </location>
</feature>
<dbReference type="PANTHER" id="PTHR38700:SF1">
    <property type="entry name" value="PH DOMAIN-CONTAINING PROTEIN"/>
    <property type="match status" value="1"/>
</dbReference>
<feature type="region of interest" description="Disordered" evidence="2">
    <location>
        <begin position="1112"/>
        <end position="1261"/>
    </location>
</feature>
<feature type="compositionally biased region" description="Basic and acidic residues" evidence="2">
    <location>
        <begin position="1219"/>
        <end position="1240"/>
    </location>
</feature>
<dbReference type="InterPro" id="IPR029071">
    <property type="entry name" value="Ubiquitin-like_domsf"/>
</dbReference>
<feature type="region of interest" description="Disordered" evidence="2">
    <location>
        <begin position="342"/>
        <end position="374"/>
    </location>
</feature>
<evidence type="ECO:0000256" key="2">
    <source>
        <dbReference type="SAM" id="MobiDB-lite"/>
    </source>
</evidence>
<feature type="region of interest" description="Disordered" evidence="2">
    <location>
        <begin position="1"/>
        <end position="298"/>
    </location>
</feature>
<name>J4UCA3_TRIAS</name>
<dbReference type="HOGENOM" id="CLU_241907_0_0_1"/>
<feature type="compositionally biased region" description="Polar residues" evidence="2">
    <location>
        <begin position="257"/>
        <end position="267"/>
    </location>
</feature>
<feature type="compositionally biased region" description="Pro residues" evidence="2">
    <location>
        <begin position="1723"/>
        <end position="1741"/>
    </location>
</feature>
<feature type="compositionally biased region" description="Polar residues" evidence="2">
    <location>
        <begin position="342"/>
        <end position="353"/>
    </location>
</feature>
<organism evidence="3 4">
    <name type="scientific">Trichosporon asahii var. asahii (strain ATCC 90039 / CBS 2479 / JCM 2466 / KCTC 7840 / NBRC 103889/ NCYC 2677 / UAMH 7654)</name>
    <name type="common">Yeast</name>
    <dbReference type="NCBI Taxonomy" id="1186058"/>
    <lineage>
        <taxon>Eukaryota</taxon>
        <taxon>Fungi</taxon>
        <taxon>Dikarya</taxon>
        <taxon>Basidiomycota</taxon>
        <taxon>Agaricomycotina</taxon>
        <taxon>Tremellomycetes</taxon>
        <taxon>Trichosporonales</taxon>
        <taxon>Trichosporonaceae</taxon>
        <taxon>Trichosporon</taxon>
    </lineage>
</organism>
<evidence type="ECO:0008006" key="5">
    <source>
        <dbReference type="Google" id="ProtNLM"/>
    </source>
</evidence>
<accession>J4UCA3</accession>
<feature type="compositionally biased region" description="Polar residues" evidence="2">
    <location>
        <begin position="1354"/>
        <end position="1363"/>
    </location>
</feature>
<feature type="region of interest" description="Disordered" evidence="2">
    <location>
        <begin position="1036"/>
        <end position="1092"/>
    </location>
</feature>
<comment type="caution">
    <text evidence="3">The sequence shown here is derived from an EMBL/GenBank/DDBJ whole genome shotgun (WGS) entry which is preliminary data.</text>
</comment>
<feature type="compositionally biased region" description="Low complexity" evidence="2">
    <location>
        <begin position="119"/>
        <end position="138"/>
    </location>
</feature>
<feature type="region of interest" description="Disordered" evidence="2">
    <location>
        <begin position="1892"/>
        <end position="1911"/>
    </location>
</feature>
<dbReference type="GeneID" id="25985906"/>
<keyword evidence="1" id="KW-0175">Coiled coil</keyword>
<feature type="compositionally biased region" description="Low complexity" evidence="2">
    <location>
        <begin position="22"/>
        <end position="42"/>
    </location>
</feature>